<evidence type="ECO:0000256" key="2">
    <source>
        <dbReference type="ARBA" id="ARBA00022448"/>
    </source>
</evidence>
<accession>A0A1M5G8G1</accession>
<dbReference type="RefSeq" id="WP_073054819.1">
    <property type="nucleotide sequence ID" value="NZ_FQUP01000003.1"/>
</dbReference>
<evidence type="ECO:0000256" key="4">
    <source>
        <dbReference type="ARBA" id="ARBA00022692"/>
    </source>
</evidence>
<evidence type="ECO:0000313" key="10">
    <source>
        <dbReference type="Proteomes" id="UP000184485"/>
    </source>
</evidence>
<dbReference type="Pfam" id="PF12911">
    <property type="entry name" value="OppC_N"/>
    <property type="match status" value="1"/>
</dbReference>
<keyword evidence="5 7" id="KW-1133">Transmembrane helix</keyword>
<dbReference type="PROSITE" id="PS50928">
    <property type="entry name" value="ABC_TM1"/>
    <property type="match status" value="1"/>
</dbReference>
<keyword evidence="3" id="KW-1003">Cell membrane</keyword>
<keyword evidence="2 7" id="KW-0813">Transport</keyword>
<dbReference type="OrthoDB" id="9805884at2"/>
<dbReference type="InterPro" id="IPR050366">
    <property type="entry name" value="BP-dependent_transpt_permease"/>
</dbReference>
<dbReference type="PANTHER" id="PTHR43386">
    <property type="entry name" value="OLIGOPEPTIDE TRANSPORT SYSTEM PERMEASE PROTEIN APPC"/>
    <property type="match status" value="1"/>
</dbReference>
<dbReference type="GO" id="GO:0005886">
    <property type="term" value="C:plasma membrane"/>
    <property type="evidence" value="ECO:0007669"/>
    <property type="project" value="UniProtKB-SubCell"/>
</dbReference>
<feature type="transmembrane region" description="Helical" evidence="7">
    <location>
        <begin position="24"/>
        <end position="46"/>
    </location>
</feature>
<feature type="transmembrane region" description="Helical" evidence="7">
    <location>
        <begin position="89"/>
        <end position="113"/>
    </location>
</feature>
<name>A0A1M5G8G1_9HYPH</name>
<organism evidence="9 10">
    <name type="scientific">Kaistia soli DSM 19436</name>
    <dbReference type="NCBI Taxonomy" id="1122133"/>
    <lineage>
        <taxon>Bacteria</taxon>
        <taxon>Pseudomonadati</taxon>
        <taxon>Pseudomonadota</taxon>
        <taxon>Alphaproteobacteria</taxon>
        <taxon>Hyphomicrobiales</taxon>
        <taxon>Kaistiaceae</taxon>
        <taxon>Kaistia</taxon>
    </lineage>
</organism>
<feature type="transmembrane region" description="Helical" evidence="7">
    <location>
        <begin position="149"/>
        <end position="167"/>
    </location>
</feature>
<evidence type="ECO:0000256" key="7">
    <source>
        <dbReference type="RuleBase" id="RU363032"/>
    </source>
</evidence>
<feature type="transmembrane region" description="Helical" evidence="7">
    <location>
        <begin position="254"/>
        <end position="273"/>
    </location>
</feature>
<evidence type="ECO:0000256" key="6">
    <source>
        <dbReference type="ARBA" id="ARBA00023136"/>
    </source>
</evidence>
<dbReference type="SUPFAM" id="SSF161098">
    <property type="entry name" value="MetI-like"/>
    <property type="match status" value="1"/>
</dbReference>
<sequence length="288" mass="30029">MTETASTPIAGGKIESHRHSPKRLMLVGGGILVLLALIAIAAPLIAPHDPEAVEVHRVLGAPSLQHPFGSDVLGRDVLSRVIYALRASLMVSVSAVLASLILAVPLGLAAGYFGRWVDSTISRTLDLILVFPAMLLAVTFIAILGPGSVIAAIAIAVIYLPILARVMRTSTLIVSRNDYIAGSRARGASHLRVLATHVAPNAFGPVIVQASVLSAFALQLEAGLSFLGLGTQPPTPSLGGMLADGREVLIQAPWVEIFPGLAIVVAVLGFTFLGEGLRRAFDPRGVAE</sequence>
<keyword evidence="4 7" id="KW-0812">Transmembrane</keyword>
<dbReference type="InterPro" id="IPR000515">
    <property type="entry name" value="MetI-like"/>
</dbReference>
<keyword evidence="6 7" id="KW-0472">Membrane</keyword>
<dbReference type="Proteomes" id="UP000184485">
    <property type="component" value="Unassembled WGS sequence"/>
</dbReference>
<protein>
    <submittedName>
        <fullName evidence="9">Peptide/nickel transport system permease protein</fullName>
    </submittedName>
</protein>
<evidence type="ECO:0000256" key="1">
    <source>
        <dbReference type="ARBA" id="ARBA00004651"/>
    </source>
</evidence>
<dbReference type="GO" id="GO:0055085">
    <property type="term" value="P:transmembrane transport"/>
    <property type="evidence" value="ECO:0007669"/>
    <property type="project" value="InterPro"/>
</dbReference>
<keyword evidence="10" id="KW-1185">Reference proteome</keyword>
<dbReference type="Pfam" id="PF00528">
    <property type="entry name" value="BPD_transp_1"/>
    <property type="match status" value="1"/>
</dbReference>
<dbReference type="AlphaFoldDB" id="A0A1M5G8G1"/>
<proteinExistence type="inferred from homology"/>
<dbReference type="Gene3D" id="1.10.3720.10">
    <property type="entry name" value="MetI-like"/>
    <property type="match status" value="1"/>
</dbReference>
<evidence type="ECO:0000256" key="3">
    <source>
        <dbReference type="ARBA" id="ARBA00022475"/>
    </source>
</evidence>
<evidence type="ECO:0000259" key="8">
    <source>
        <dbReference type="PROSITE" id="PS50928"/>
    </source>
</evidence>
<reference evidence="9 10" key="1">
    <citation type="submission" date="2016-11" db="EMBL/GenBank/DDBJ databases">
        <authorList>
            <person name="Jaros S."/>
            <person name="Januszkiewicz K."/>
            <person name="Wedrychowicz H."/>
        </authorList>
    </citation>
    <scope>NUCLEOTIDE SEQUENCE [LARGE SCALE GENOMIC DNA]</scope>
    <source>
        <strain evidence="9 10">DSM 19436</strain>
    </source>
</reference>
<gene>
    <name evidence="9" type="ORF">SAMN02745157_3318</name>
</gene>
<dbReference type="STRING" id="1122133.SAMN02745157_3318"/>
<feature type="domain" description="ABC transmembrane type-1" evidence="8">
    <location>
        <begin position="85"/>
        <end position="274"/>
    </location>
</feature>
<comment type="similarity">
    <text evidence="7">Belongs to the binding-protein-dependent transport system permease family.</text>
</comment>
<comment type="subcellular location">
    <subcellularLocation>
        <location evidence="1 7">Cell membrane</location>
        <topology evidence="1 7">Multi-pass membrane protein</topology>
    </subcellularLocation>
</comment>
<feature type="transmembrane region" description="Helical" evidence="7">
    <location>
        <begin position="125"/>
        <end position="143"/>
    </location>
</feature>
<dbReference type="InterPro" id="IPR025966">
    <property type="entry name" value="OppC_N"/>
</dbReference>
<dbReference type="CDD" id="cd06261">
    <property type="entry name" value="TM_PBP2"/>
    <property type="match status" value="1"/>
</dbReference>
<evidence type="ECO:0000256" key="5">
    <source>
        <dbReference type="ARBA" id="ARBA00022989"/>
    </source>
</evidence>
<dbReference type="PANTHER" id="PTHR43386:SF25">
    <property type="entry name" value="PEPTIDE ABC TRANSPORTER PERMEASE PROTEIN"/>
    <property type="match status" value="1"/>
</dbReference>
<dbReference type="InterPro" id="IPR035906">
    <property type="entry name" value="MetI-like_sf"/>
</dbReference>
<evidence type="ECO:0000313" key="9">
    <source>
        <dbReference type="EMBL" id="SHG00006.1"/>
    </source>
</evidence>
<dbReference type="EMBL" id="FQUP01000003">
    <property type="protein sequence ID" value="SHG00006.1"/>
    <property type="molecule type" value="Genomic_DNA"/>
</dbReference>